<accession>A0AAC9WM60</accession>
<keyword evidence="1" id="KW-0472">Membrane</keyword>
<evidence type="ECO:0000313" key="3">
    <source>
        <dbReference type="Proteomes" id="UP000242864"/>
    </source>
</evidence>
<dbReference type="EMBL" id="CP020773">
    <property type="protein sequence ID" value="ARJ50417.1"/>
    <property type="molecule type" value="Genomic_DNA"/>
</dbReference>
<reference evidence="2 3" key="1">
    <citation type="submission" date="2017-04" db="EMBL/GenBank/DDBJ databases">
        <authorList>
            <person name="Veseli I.A."/>
            <person name="Tang C."/>
            <person name="Pombert J.-F."/>
        </authorList>
    </citation>
    <scope>NUCLEOTIDE SEQUENCE [LARGE SCALE GENOMIC DNA]</scope>
    <source>
        <strain evidence="2 3">ATCC 700373</strain>
    </source>
</reference>
<dbReference type="RefSeq" id="WP_085236895.1">
    <property type="nucleotide sequence ID" value="NZ_CP020773.1"/>
</dbReference>
<feature type="transmembrane region" description="Helical" evidence="1">
    <location>
        <begin position="57"/>
        <end position="79"/>
    </location>
</feature>
<dbReference type="Proteomes" id="UP000242864">
    <property type="component" value="Chromosome"/>
</dbReference>
<sequence>MRQLILILLSLINIIFVIFSLIFHIGIDFLSLRIIFVAFSFVLGLYFILLHQTRQQLKLAVFTVGVTTIHILLILHAVYTTIYV</sequence>
<gene>
    <name evidence="2" type="ORF">B5P37_03380</name>
</gene>
<name>A0AAC9WM60_9STAP</name>
<evidence type="ECO:0000256" key="1">
    <source>
        <dbReference type="SAM" id="Phobius"/>
    </source>
</evidence>
<keyword evidence="3" id="KW-1185">Reference proteome</keyword>
<keyword evidence="1" id="KW-1133">Transmembrane helix</keyword>
<protein>
    <submittedName>
        <fullName evidence="2">Uncharacterized protein</fullName>
    </submittedName>
</protein>
<proteinExistence type="predicted"/>
<feature type="transmembrane region" description="Helical" evidence="1">
    <location>
        <begin position="31"/>
        <end position="50"/>
    </location>
</feature>
<dbReference type="KEGG" id="slz:B5P37_03380"/>
<dbReference type="AlphaFoldDB" id="A0AAC9WM60"/>
<feature type="transmembrane region" description="Helical" evidence="1">
    <location>
        <begin position="5"/>
        <end position="25"/>
    </location>
</feature>
<evidence type="ECO:0000313" key="2">
    <source>
        <dbReference type="EMBL" id="ARJ50417.1"/>
    </source>
</evidence>
<organism evidence="2 3">
    <name type="scientific">Staphylococcus lutrae</name>
    <dbReference type="NCBI Taxonomy" id="155085"/>
    <lineage>
        <taxon>Bacteria</taxon>
        <taxon>Bacillati</taxon>
        <taxon>Bacillota</taxon>
        <taxon>Bacilli</taxon>
        <taxon>Bacillales</taxon>
        <taxon>Staphylococcaceae</taxon>
        <taxon>Staphylococcus</taxon>
    </lineage>
</organism>
<keyword evidence="1" id="KW-0812">Transmembrane</keyword>